<feature type="chain" id="PRO_5003779200" description="Secreted protein" evidence="1">
    <location>
        <begin position="24"/>
        <end position="95"/>
    </location>
</feature>
<dbReference type="RefSeq" id="XP_012178000.1">
    <property type="nucleotide sequence ID" value="XM_012322610.1"/>
</dbReference>
<evidence type="ECO:0008006" key="4">
    <source>
        <dbReference type="Google" id="ProtNLM"/>
    </source>
</evidence>
<reference evidence="2 3" key="1">
    <citation type="journal article" date="2012" name="Appl. Environ. Microbiol.">
        <title>Short-read sequencing for genomic analysis of the brown rot fungus Fibroporia radiculosa.</title>
        <authorList>
            <person name="Tang J.D."/>
            <person name="Perkins A.D."/>
            <person name="Sonstegard T.S."/>
            <person name="Schroeder S.G."/>
            <person name="Burgess S.C."/>
            <person name="Diehl S.V."/>
        </authorList>
    </citation>
    <scope>NUCLEOTIDE SEQUENCE [LARGE SCALE GENOMIC DNA]</scope>
    <source>
        <strain evidence="2 3">TFFH 294</strain>
    </source>
</reference>
<name>J4HS30_9APHY</name>
<dbReference type="AlphaFoldDB" id="J4HS30"/>
<evidence type="ECO:0000256" key="1">
    <source>
        <dbReference type="SAM" id="SignalP"/>
    </source>
</evidence>
<gene>
    <name evidence="2" type="ORF">FIBRA_00722</name>
</gene>
<proteinExistence type="predicted"/>
<dbReference type="HOGENOM" id="CLU_2372831_0_0_1"/>
<evidence type="ECO:0000313" key="3">
    <source>
        <dbReference type="Proteomes" id="UP000006352"/>
    </source>
</evidence>
<dbReference type="InParanoid" id="J4HS30"/>
<dbReference type="GeneID" id="24093628"/>
<keyword evidence="3" id="KW-1185">Reference proteome</keyword>
<dbReference type="EMBL" id="HE796897">
    <property type="protein sequence ID" value="CCL98717.1"/>
    <property type="molecule type" value="Genomic_DNA"/>
</dbReference>
<feature type="signal peptide" evidence="1">
    <location>
        <begin position="1"/>
        <end position="23"/>
    </location>
</feature>
<protein>
    <recommendedName>
        <fullName evidence="4">Secreted protein</fullName>
    </recommendedName>
</protein>
<accession>J4HS30</accession>
<evidence type="ECO:0000313" key="2">
    <source>
        <dbReference type="EMBL" id="CCL98717.1"/>
    </source>
</evidence>
<sequence length="95" mass="10914">MRLTLLCAFEFFVILLLRPMVFCAPLRERSDVHLRSVDVRLGVYGRPDYDLAERSTFDDALQRRAPQWFEGGYGGLRFGEGIGMGWMAEDDLRAP</sequence>
<organism evidence="2 3">
    <name type="scientific">Fibroporia radiculosa</name>
    <dbReference type="NCBI Taxonomy" id="599839"/>
    <lineage>
        <taxon>Eukaryota</taxon>
        <taxon>Fungi</taxon>
        <taxon>Dikarya</taxon>
        <taxon>Basidiomycota</taxon>
        <taxon>Agaricomycotina</taxon>
        <taxon>Agaricomycetes</taxon>
        <taxon>Polyporales</taxon>
        <taxon>Fibroporiaceae</taxon>
        <taxon>Fibroporia</taxon>
    </lineage>
</organism>
<dbReference type="Proteomes" id="UP000006352">
    <property type="component" value="Unassembled WGS sequence"/>
</dbReference>
<keyword evidence="1" id="KW-0732">Signal</keyword>